<keyword evidence="4" id="KW-1134">Transmembrane beta strand</keyword>
<dbReference type="Proteomes" id="UP000192920">
    <property type="component" value="Unassembled WGS sequence"/>
</dbReference>
<comment type="similarity">
    <text evidence="2">Belongs to the outer membrane factor (OMF) (TC 1.B.17) family.</text>
</comment>
<gene>
    <name evidence="8" type="ORF">SAMN02745746_03057</name>
</gene>
<organism evidence="8 9">
    <name type="scientific">Pseudogulbenkiania subflava DSM 22618</name>
    <dbReference type="NCBI Taxonomy" id="1123014"/>
    <lineage>
        <taxon>Bacteria</taxon>
        <taxon>Pseudomonadati</taxon>
        <taxon>Pseudomonadota</taxon>
        <taxon>Betaproteobacteria</taxon>
        <taxon>Neisseriales</taxon>
        <taxon>Chromobacteriaceae</taxon>
        <taxon>Pseudogulbenkiania</taxon>
    </lineage>
</organism>
<dbReference type="Gene3D" id="1.20.1600.10">
    <property type="entry name" value="Outer membrane efflux proteins (OEP)"/>
    <property type="match status" value="1"/>
</dbReference>
<evidence type="ECO:0000313" key="9">
    <source>
        <dbReference type="Proteomes" id="UP000192920"/>
    </source>
</evidence>
<keyword evidence="9" id="KW-1185">Reference proteome</keyword>
<dbReference type="EMBL" id="FXAG01000018">
    <property type="protein sequence ID" value="SMF40586.1"/>
    <property type="molecule type" value="Genomic_DNA"/>
</dbReference>
<dbReference type="InterPro" id="IPR003423">
    <property type="entry name" value="OMP_efflux"/>
</dbReference>
<dbReference type="GO" id="GO:0009279">
    <property type="term" value="C:cell outer membrane"/>
    <property type="evidence" value="ECO:0007669"/>
    <property type="project" value="UniProtKB-SubCell"/>
</dbReference>
<dbReference type="PANTHER" id="PTHR30026:SF20">
    <property type="entry name" value="OUTER MEMBRANE PROTEIN TOLC"/>
    <property type="match status" value="1"/>
</dbReference>
<dbReference type="STRING" id="1123014.SAMN02745746_03057"/>
<evidence type="ECO:0000313" key="8">
    <source>
        <dbReference type="EMBL" id="SMF40586.1"/>
    </source>
</evidence>
<evidence type="ECO:0000256" key="7">
    <source>
        <dbReference type="ARBA" id="ARBA00023237"/>
    </source>
</evidence>
<protein>
    <submittedName>
        <fullName evidence="8">Outer membrane protein</fullName>
    </submittedName>
</protein>
<keyword evidence="6" id="KW-0472">Membrane</keyword>
<comment type="subcellular location">
    <subcellularLocation>
        <location evidence="1">Cell outer membrane</location>
    </subcellularLocation>
</comment>
<evidence type="ECO:0000256" key="5">
    <source>
        <dbReference type="ARBA" id="ARBA00022692"/>
    </source>
</evidence>
<dbReference type="Pfam" id="PF02321">
    <property type="entry name" value="OEP"/>
    <property type="match status" value="2"/>
</dbReference>
<proteinExistence type="inferred from homology"/>
<dbReference type="AlphaFoldDB" id="A0A1Y6C7R8"/>
<dbReference type="PANTHER" id="PTHR30026">
    <property type="entry name" value="OUTER MEMBRANE PROTEIN TOLC"/>
    <property type="match status" value="1"/>
</dbReference>
<accession>A0A1Y6C7R8</accession>
<evidence type="ECO:0000256" key="2">
    <source>
        <dbReference type="ARBA" id="ARBA00007613"/>
    </source>
</evidence>
<keyword evidence="7" id="KW-0998">Cell outer membrane</keyword>
<evidence type="ECO:0000256" key="1">
    <source>
        <dbReference type="ARBA" id="ARBA00004442"/>
    </source>
</evidence>
<dbReference type="InterPro" id="IPR010130">
    <property type="entry name" value="T1SS_OMP_TolC"/>
</dbReference>
<dbReference type="SUPFAM" id="SSF56954">
    <property type="entry name" value="Outer membrane efflux proteins (OEP)"/>
    <property type="match status" value="1"/>
</dbReference>
<sequence>MTFLGPGGARRTVAGAAAPNQNDIIRNRLRQQPLTRRAMTSRIRTLTAVLIAAAALPAQAFDLMEAWQQARGYDASFAAAGYDRDAGHEKAPQGRAGLLPQVALSADYSRTNLIQPSVAGGSFSTHGVGVQLTQPVFDVSKYTGYQKGKTSSALADTRFAASEQQLIVDVAQAYFNLLLAQDTLASTQATKKAFASQLEQAKTAFEVGTATITDTHEAQAGYDGAVAQEILAESDLEIKRNALRRLTGLDPLAVQAVTPILPLDQPTNVGLDGWIAQALANNLDIKAQEQNLALASQDLTEKRGQHLPVVSLTAGYKDSTDNSTLPAHTRASSVGLQLTLPLYAGGGINSRVREAAANENSARDKLEATRRQVREQVRQAYLGVTSGAALVKAQQQLLVSAKSKLDSTRLGKEVGVRTNLDLLQAEQEYYNDQTQLAKARYNYLLAKLQLAQAAGQLGPQQLAEVNAYIVR</sequence>
<dbReference type="GO" id="GO:1990281">
    <property type="term" value="C:efflux pump complex"/>
    <property type="evidence" value="ECO:0007669"/>
    <property type="project" value="TreeGrafter"/>
</dbReference>
<reference evidence="9" key="1">
    <citation type="submission" date="2017-04" db="EMBL/GenBank/DDBJ databases">
        <authorList>
            <person name="Varghese N."/>
            <person name="Submissions S."/>
        </authorList>
    </citation>
    <scope>NUCLEOTIDE SEQUENCE [LARGE SCALE GENOMIC DNA]</scope>
    <source>
        <strain evidence="9">DSM 22618</strain>
    </source>
</reference>
<keyword evidence="3" id="KW-0813">Transport</keyword>
<dbReference type="NCBIfam" id="TIGR01844">
    <property type="entry name" value="type_I_sec_TolC"/>
    <property type="match status" value="1"/>
</dbReference>
<name>A0A1Y6C7R8_9NEIS</name>
<dbReference type="GO" id="GO:0015288">
    <property type="term" value="F:porin activity"/>
    <property type="evidence" value="ECO:0007669"/>
    <property type="project" value="TreeGrafter"/>
</dbReference>
<evidence type="ECO:0000256" key="4">
    <source>
        <dbReference type="ARBA" id="ARBA00022452"/>
    </source>
</evidence>
<dbReference type="InterPro" id="IPR051906">
    <property type="entry name" value="TolC-like"/>
</dbReference>
<evidence type="ECO:0000256" key="3">
    <source>
        <dbReference type="ARBA" id="ARBA00022448"/>
    </source>
</evidence>
<evidence type="ECO:0000256" key="6">
    <source>
        <dbReference type="ARBA" id="ARBA00023136"/>
    </source>
</evidence>
<keyword evidence="5" id="KW-0812">Transmembrane</keyword>
<dbReference type="GO" id="GO:0015562">
    <property type="term" value="F:efflux transmembrane transporter activity"/>
    <property type="evidence" value="ECO:0007669"/>
    <property type="project" value="InterPro"/>
</dbReference>